<dbReference type="Proteomes" id="UP000663889">
    <property type="component" value="Unassembled WGS sequence"/>
</dbReference>
<dbReference type="AlphaFoldDB" id="A0A815EUB2"/>
<protein>
    <submittedName>
        <fullName evidence="1">Uncharacterized protein</fullName>
    </submittedName>
</protein>
<organism evidence="1 5">
    <name type="scientific">Rotaria sordida</name>
    <dbReference type="NCBI Taxonomy" id="392033"/>
    <lineage>
        <taxon>Eukaryota</taxon>
        <taxon>Metazoa</taxon>
        <taxon>Spiralia</taxon>
        <taxon>Gnathifera</taxon>
        <taxon>Rotifera</taxon>
        <taxon>Eurotatoria</taxon>
        <taxon>Bdelloidea</taxon>
        <taxon>Philodinida</taxon>
        <taxon>Philodinidae</taxon>
        <taxon>Rotaria</taxon>
    </lineage>
</organism>
<dbReference type="EMBL" id="CAJNOO010002987">
    <property type="protein sequence ID" value="CAF1310886.1"/>
    <property type="molecule type" value="Genomic_DNA"/>
</dbReference>
<evidence type="ECO:0000313" key="4">
    <source>
        <dbReference type="EMBL" id="CAF3900204.1"/>
    </source>
</evidence>
<name>A0A815EUB2_9BILA</name>
<gene>
    <name evidence="3" type="ORF">FNK824_LOCUS17582</name>
    <name evidence="4" type="ORF">OTI717_LOCUS23743</name>
    <name evidence="1" type="ORF">RFH988_LOCUS30241</name>
    <name evidence="2" type="ORF">SEV965_LOCUS31268</name>
</gene>
<sequence length="66" mass="7533">MEYLTDWIIENSHEFNQIYALDQSAVGVNVNVTTSQLVVDQYQYLTRELIQVSMVAVGSLLHLFPS</sequence>
<dbReference type="Proteomes" id="UP000663823">
    <property type="component" value="Unassembled WGS sequence"/>
</dbReference>
<evidence type="ECO:0000313" key="5">
    <source>
        <dbReference type="Proteomes" id="UP000663882"/>
    </source>
</evidence>
<evidence type="ECO:0000313" key="3">
    <source>
        <dbReference type="EMBL" id="CAF3844962.1"/>
    </source>
</evidence>
<dbReference type="OrthoDB" id="28245at2759"/>
<dbReference type="Proteomes" id="UP000663874">
    <property type="component" value="Unassembled WGS sequence"/>
</dbReference>
<reference evidence="1" key="1">
    <citation type="submission" date="2021-02" db="EMBL/GenBank/DDBJ databases">
        <authorList>
            <person name="Nowell W R."/>
        </authorList>
    </citation>
    <scope>NUCLEOTIDE SEQUENCE</scope>
</reference>
<evidence type="ECO:0000313" key="2">
    <source>
        <dbReference type="EMBL" id="CAF1397530.1"/>
    </source>
</evidence>
<accession>A0A815EUB2</accession>
<dbReference type="EMBL" id="CAJOAX010004319">
    <property type="protein sequence ID" value="CAF3900204.1"/>
    <property type="molecule type" value="Genomic_DNA"/>
</dbReference>
<dbReference type="EMBL" id="CAJOBE010002809">
    <property type="protein sequence ID" value="CAF3844962.1"/>
    <property type="molecule type" value="Genomic_DNA"/>
</dbReference>
<comment type="caution">
    <text evidence="1">The sequence shown here is derived from an EMBL/GenBank/DDBJ whole genome shotgun (WGS) entry which is preliminary data.</text>
</comment>
<evidence type="ECO:0000313" key="1">
    <source>
        <dbReference type="EMBL" id="CAF1310886.1"/>
    </source>
</evidence>
<dbReference type="Proteomes" id="UP000663882">
    <property type="component" value="Unassembled WGS sequence"/>
</dbReference>
<proteinExistence type="predicted"/>
<dbReference type="EMBL" id="CAJNOU010003565">
    <property type="protein sequence ID" value="CAF1397530.1"/>
    <property type="molecule type" value="Genomic_DNA"/>
</dbReference>